<dbReference type="EMBL" id="AGDV01000020">
    <property type="protein sequence ID" value="EMB31466.1"/>
    <property type="molecule type" value="Genomic_DNA"/>
</dbReference>
<comment type="caution">
    <text evidence="1">The sequence shown here is derived from an EMBL/GenBank/DDBJ whole genome shotgun (WGS) entry which is preliminary data.</text>
</comment>
<dbReference type="GO" id="GO:0015562">
    <property type="term" value="F:efflux transmembrane transporter activity"/>
    <property type="evidence" value="ECO:0007669"/>
    <property type="project" value="InterPro"/>
</dbReference>
<dbReference type="AlphaFoldDB" id="A0A0E2E2W0"/>
<dbReference type="Proteomes" id="UP000011705">
    <property type="component" value="Chromosome"/>
</dbReference>
<dbReference type="PATRIC" id="fig|999432.5.peg.1915"/>
<evidence type="ECO:0000313" key="1">
    <source>
        <dbReference type="EMBL" id="EMB31466.1"/>
    </source>
</evidence>
<organism evidence="1">
    <name type="scientific">Treponema denticola H-22</name>
    <dbReference type="NCBI Taxonomy" id="999432"/>
    <lineage>
        <taxon>Bacteria</taxon>
        <taxon>Pseudomonadati</taxon>
        <taxon>Spirochaetota</taxon>
        <taxon>Spirochaetia</taxon>
        <taxon>Spirochaetales</taxon>
        <taxon>Treponemataceae</taxon>
        <taxon>Treponema</taxon>
    </lineage>
</organism>
<gene>
    <name evidence="1" type="ORF">HMPREF9726_01846</name>
</gene>
<dbReference type="HOGENOM" id="CLU_046708_0_0_12"/>
<protein>
    <recommendedName>
        <fullName evidence="2">Outer membrane efflux protein</fullName>
    </recommendedName>
</protein>
<dbReference type="Gene3D" id="1.20.1600.10">
    <property type="entry name" value="Outer membrane efflux proteins (OEP)"/>
    <property type="match status" value="1"/>
</dbReference>
<reference evidence="1" key="1">
    <citation type="submission" date="2012-01" db="EMBL/GenBank/DDBJ databases">
        <title>The Genome Sequence of Treponema denticola H-22.</title>
        <authorList>
            <consortium name="The Broad Institute Genome Sequencing Platform"/>
            <person name="Earl A."/>
            <person name="Ward D."/>
            <person name="Feldgarden M."/>
            <person name="Gevers D."/>
            <person name="Blanton J.M."/>
            <person name="Fenno C.J."/>
            <person name="Baranova O.V."/>
            <person name="Mathney J."/>
            <person name="Dewhirst F.E."/>
            <person name="Izard J."/>
            <person name="Young S.K."/>
            <person name="Zeng Q."/>
            <person name="Gargeya S."/>
            <person name="Fitzgerald M."/>
            <person name="Haas B."/>
            <person name="Abouelleil A."/>
            <person name="Alvarado L."/>
            <person name="Arachchi H.M."/>
            <person name="Berlin A."/>
            <person name="Chapman S.B."/>
            <person name="Gearin G."/>
            <person name="Goldberg J."/>
            <person name="Griggs A."/>
            <person name="Gujja S."/>
            <person name="Hansen M."/>
            <person name="Heiman D."/>
            <person name="Howarth C."/>
            <person name="Larimer J."/>
            <person name="Lui A."/>
            <person name="MacDonald P.J.P."/>
            <person name="McCowen C."/>
            <person name="Montmayeur A."/>
            <person name="Murphy C."/>
            <person name="Neiman D."/>
            <person name="Pearson M."/>
            <person name="Priest M."/>
            <person name="Roberts A."/>
            <person name="Saif S."/>
            <person name="Shea T."/>
            <person name="Sisk P."/>
            <person name="Stolte C."/>
            <person name="Sykes S."/>
            <person name="Wortman J."/>
            <person name="Nusbaum C."/>
            <person name="Birren B."/>
        </authorList>
    </citation>
    <scope>NUCLEOTIDE SEQUENCE [LARGE SCALE GENOMIC DNA]</scope>
    <source>
        <strain evidence="1">H-22</strain>
    </source>
</reference>
<name>A0A0E2E2W0_TREDN</name>
<dbReference type="SUPFAM" id="SSF56954">
    <property type="entry name" value="Outer membrane efflux proteins (OEP)"/>
    <property type="match status" value="1"/>
</dbReference>
<accession>A0A0E2E2W0</accession>
<proteinExistence type="predicted"/>
<evidence type="ECO:0008006" key="2">
    <source>
        <dbReference type="Google" id="ProtNLM"/>
    </source>
</evidence>
<sequence length="467" mass="54313">MAFFKNDGSCMVKKFFYIFICCILSSLYAIEYEEFIAGVLTNSNEYQKALSKYNIKKTTAQKIQYRWIPKLSLKLNYISNVEIKTHDQIHAFTTGLNLKQTLPMGMGLTFNIDNTFALSKIKGIKNEYSSSAKTQFSMPLYFFAPAILKPYSEHEFYLGENSISFADLELQRIKEKIIAEAIYVAVSYWLQKKTIAIEEEKSQIDLQLGLNDEALWKQGKLSTLELSERNTKRYNNQLNLLNSKKRYLQMLHTLNLTGMSADAMPSNIESWIKKLESYISHEYINTDAEFLLKQKQLKVNQYYTLKEQLNRLPSFIFSFTLDPASKSKGGVKFKDTIQNYWKAEKDWLFNFAIGINIPLSPLDEVYDIDKTTKELLNLNKLEIEALSMNYQNKKEVHEINLNILNEVCILAEKNKENIQNRLASSEVLLKQGYITEIDFKIQNLDYQLSQLNSLKARLDYIIEVLNY</sequence>